<dbReference type="Proteomes" id="UP000672934">
    <property type="component" value="Unassembled WGS sequence"/>
</dbReference>
<dbReference type="PRINTS" id="PR00039">
    <property type="entry name" value="HTHLYSR"/>
</dbReference>
<dbReference type="PROSITE" id="PS50931">
    <property type="entry name" value="HTH_LYSR"/>
    <property type="match status" value="1"/>
</dbReference>
<feature type="domain" description="HTH lysR-type" evidence="5">
    <location>
        <begin position="3"/>
        <end position="60"/>
    </location>
</feature>
<dbReference type="Gene3D" id="3.40.190.10">
    <property type="entry name" value="Periplasmic binding protein-like II"/>
    <property type="match status" value="2"/>
</dbReference>
<evidence type="ECO:0000259" key="5">
    <source>
        <dbReference type="PROSITE" id="PS50931"/>
    </source>
</evidence>
<dbReference type="GO" id="GO:0032993">
    <property type="term" value="C:protein-DNA complex"/>
    <property type="evidence" value="ECO:0007669"/>
    <property type="project" value="TreeGrafter"/>
</dbReference>
<dbReference type="AlphaFoldDB" id="A0A916MX46"/>
<dbReference type="Pfam" id="PF00126">
    <property type="entry name" value="HTH_1"/>
    <property type="match status" value="1"/>
</dbReference>
<dbReference type="GO" id="GO:0003700">
    <property type="term" value="F:DNA-binding transcription factor activity"/>
    <property type="evidence" value="ECO:0007669"/>
    <property type="project" value="InterPro"/>
</dbReference>
<dbReference type="PANTHER" id="PTHR30346">
    <property type="entry name" value="TRANSCRIPTIONAL DUAL REGULATOR HCAR-RELATED"/>
    <property type="match status" value="1"/>
</dbReference>
<comment type="similarity">
    <text evidence="1">Belongs to the LysR transcriptional regulatory family.</text>
</comment>
<comment type="caution">
    <text evidence="6">The sequence shown here is derived from an EMBL/GenBank/DDBJ whole genome shotgun (WGS) entry which is preliminary data.</text>
</comment>
<proteinExistence type="inferred from homology"/>
<organism evidence="6 7">
    <name type="scientific">Cupriavidus yeoncheonensis</name>
    <dbReference type="NCBI Taxonomy" id="1462994"/>
    <lineage>
        <taxon>Bacteria</taxon>
        <taxon>Pseudomonadati</taxon>
        <taxon>Pseudomonadota</taxon>
        <taxon>Betaproteobacteria</taxon>
        <taxon>Burkholderiales</taxon>
        <taxon>Burkholderiaceae</taxon>
        <taxon>Cupriavidus</taxon>
    </lineage>
</organism>
<protein>
    <submittedName>
        <fullName evidence="6">HTH-type transcriptional regulator CatM</fullName>
    </submittedName>
</protein>
<evidence type="ECO:0000313" key="6">
    <source>
        <dbReference type="EMBL" id="CAG2152967.1"/>
    </source>
</evidence>
<dbReference type="InterPro" id="IPR005119">
    <property type="entry name" value="LysR_subst-bd"/>
</dbReference>
<evidence type="ECO:0000256" key="3">
    <source>
        <dbReference type="ARBA" id="ARBA00023125"/>
    </source>
</evidence>
<keyword evidence="3" id="KW-0238">DNA-binding</keyword>
<dbReference type="Pfam" id="PF03466">
    <property type="entry name" value="LysR_substrate"/>
    <property type="match status" value="1"/>
</dbReference>
<dbReference type="InterPro" id="IPR036388">
    <property type="entry name" value="WH-like_DNA-bd_sf"/>
</dbReference>
<dbReference type="GO" id="GO:0003677">
    <property type="term" value="F:DNA binding"/>
    <property type="evidence" value="ECO:0007669"/>
    <property type="project" value="UniProtKB-KW"/>
</dbReference>
<evidence type="ECO:0000256" key="1">
    <source>
        <dbReference type="ARBA" id="ARBA00009437"/>
    </source>
</evidence>
<name>A0A916MX46_9BURK</name>
<evidence type="ECO:0000313" key="7">
    <source>
        <dbReference type="Proteomes" id="UP000672934"/>
    </source>
</evidence>
<dbReference type="Gene3D" id="1.10.10.10">
    <property type="entry name" value="Winged helix-like DNA-binding domain superfamily/Winged helix DNA-binding domain"/>
    <property type="match status" value="1"/>
</dbReference>
<sequence>MIPDLNQLRCFIAVGEELHFGRAATRLFMTQSPLSRQIRMLEESLGVRLFDRNSRVVRLTAAGTALLDDARRLLELAGHAVDVARRIDRGASGKVRIGFTAVAGYDLVPNLIARAGEALPEIEVTLHELVSVAQIDALRAGTIDLGFLRLLADMDPDLQCRPAVSEPLLLAVQATHALAARERIAGGDLAGQPFIQYSATEGKYFHDLIGSVLAGTGRPPRVVQQMSQTHSVLALVRAGLGVALVPASAQHLHFPDVVFRPIWRDDVRAELHLVWRDANHNPACPVFAEFAAAYLSGPDGHGSTQSAEF</sequence>
<dbReference type="SUPFAM" id="SSF53850">
    <property type="entry name" value="Periplasmic binding protein-like II"/>
    <property type="match status" value="1"/>
</dbReference>
<dbReference type="CDD" id="cd08447">
    <property type="entry name" value="PBP2_LTTR_aromatics_like_1"/>
    <property type="match status" value="1"/>
</dbReference>
<dbReference type="InterPro" id="IPR036390">
    <property type="entry name" value="WH_DNA-bd_sf"/>
</dbReference>
<reference evidence="6" key="1">
    <citation type="submission" date="2021-03" db="EMBL/GenBank/DDBJ databases">
        <authorList>
            <person name="Peeters C."/>
        </authorList>
    </citation>
    <scope>NUCLEOTIDE SEQUENCE</scope>
    <source>
        <strain evidence="6">LMG 31506</strain>
    </source>
</reference>
<dbReference type="InterPro" id="IPR000847">
    <property type="entry name" value="LysR_HTH_N"/>
</dbReference>
<accession>A0A916MX46</accession>
<gene>
    <name evidence="6" type="primary">catM_2</name>
    <name evidence="6" type="ORF">LMG31506_04712</name>
</gene>
<dbReference type="EMBL" id="CAJPUY010000019">
    <property type="protein sequence ID" value="CAG2152967.1"/>
    <property type="molecule type" value="Genomic_DNA"/>
</dbReference>
<keyword evidence="4" id="KW-0804">Transcription</keyword>
<dbReference type="RefSeq" id="WP_420839647.1">
    <property type="nucleotide sequence ID" value="NZ_CAJPUY010000019.1"/>
</dbReference>
<evidence type="ECO:0000256" key="2">
    <source>
        <dbReference type="ARBA" id="ARBA00023015"/>
    </source>
</evidence>
<dbReference type="PANTHER" id="PTHR30346:SF0">
    <property type="entry name" value="HCA OPERON TRANSCRIPTIONAL ACTIVATOR HCAR"/>
    <property type="match status" value="1"/>
</dbReference>
<keyword evidence="7" id="KW-1185">Reference proteome</keyword>
<keyword evidence="2" id="KW-0805">Transcription regulation</keyword>
<dbReference type="FunFam" id="1.10.10.10:FF:000001">
    <property type="entry name" value="LysR family transcriptional regulator"/>
    <property type="match status" value="1"/>
</dbReference>
<evidence type="ECO:0000256" key="4">
    <source>
        <dbReference type="ARBA" id="ARBA00023163"/>
    </source>
</evidence>
<dbReference type="SUPFAM" id="SSF46785">
    <property type="entry name" value="Winged helix' DNA-binding domain"/>
    <property type="match status" value="1"/>
</dbReference>